<evidence type="ECO:0000256" key="2">
    <source>
        <dbReference type="SAM" id="SignalP"/>
    </source>
</evidence>
<sequence>MRTAKIIAVLFAATAALGVSACGSDEPQDSGQAQQETAAQDAEEKDTAEKDAETKAKSADELAKDVEIVTCESGTGAGVSATVEVTNSLDEPMEYIGTINFLDAAGTLLTEGYFNTGTLEPGAKSTEEVPGANVYEVVQGATCELVEVKIDEPV</sequence>
<dbReference type="RefSeq" id="WP_184808267.1">
    <property type="nucleotide sequence ID" value="NZ_JACHJQ010000001.1"/>
</dbReference>
<proteinExistence type="predicted"/>
<name>A0A7W7PZ98_9PSEU</name>
<keyword evidence="2" id="KW-0732">Signal</keyword>
<dbReference type="EMBL" id="JACHJQ010000001">
    <property type="protein sequence ID" value="MBB4903953.1"/>
    <property type="molecule type" value="Genomic_DNA"/>
</dbReference>
<reference evidence="3 4" key="1">
    <citation type="submission" date="2020-08" db="EMBL/GenBank/DDBJ databases">
        <title>Genomic Encyclopedia of Type Strains, Phase III (KMG-III): the genomes of soil and plant-associated and newly described type strains.</title>
        <authorList>
            <person name="Whitman W."/>
        </authorList>
    </citation>
    <scope>NUCLEOTIDE SEQUENCE [LARGE SCALE GENOMIC DNA]</scope>
    <source>
        <strain evidence="3 4">CECT 8960</strain>
    </source>
</reference>
<organism evidence="3 4">
    <name type="scientific">Actinophytocola algeriensis</name>
    <dbReference type="NCBI Taxonomy" id="1768010"/>
    <lineage>
        <taxon>Bacteria</taxon>
        <taxon>Bacillati</taxon>
        <taxon>Actinomycetota</taxon>
        <taxon>Actinomycetes</taxon>
        <taxon>Pseudonocardiales</taxon>
        <taxon>Pseudonocardiaceae</taxon>
    </lineage>
</organism>
<evidence type="ECO:0000313" key="3">
    <source>
        <dbReference type="EMBL" id="MBB4903953.1"/>
    </source>
</evidence>
<feature type="region of interest" description="Disordered" evidence="1">
    <location>
        <begin position="21"/>
        <end position="59"/>
    </location>
</feature>
<protein>
    <submittedName>
        <fullName evidence="3">Uncharacterized protein YaaN involved in tellurite resistance</fullName>
    </submittedName>
</protein>
<dbReference type="AlphaFoldDB" id="A0A7W7PZ98"/>
<comment type="caution">
    <text evidence="3">The sequence shown here is derived from an EMBL/GenBank/DDBJ whole genome shotgun (WGS) entry which is preliminary data.</text>
</comment>
<gene>
    <name evidence="3" type="ORF">FHR82_000163</name>
</gene>
<feature type="signal peptide" evidence="2">
    <location>
        <begin position="1"/>
        <end position="21"/>
    </location>
</feature>
<feature type="chain" id="PRO_5031055784" evidence="2">
    <location>
        <begin position="22"/>
        <end position="154"/>
    </location>
</feature>
<accession>A0A7W7PZ98</accession>
<feature type="compositionally biased region" description="Basic and acidic residues" evidence="1">
    <location>
        <begin position="45"/>
        <end position="59"/>
    </location>
</feature>
<keyword evidence="4" id="KW-1185">Reference proteome</keyword>
<dbReference type="Proteomes" id="UP000520767">
    <property type="component" value="Unassembled WGS sequence"/>
</dbReference>
<dbReference type="PROSITE" id="PS51257">
    <property type="entry name" value="PROKAR_LIPOPROTEIN"/>
    <property type="match status" value="1"/>
</dbReference>
<evidence type="ECO:0000313" key="4">
    <source>
        <dbReference type="Proteomes" id="UP000520767"/>
    </source>
</evidence>
<evidence type="ECO:0000256" key="1">
    <source>
        <dbReference type="SAM" id="MobiDB-lite"/>
    </source>
</evidence>